<name>W4V946_9FIRM</name>
<gene>
    <name evidence="3" type="ORF">JCM21531_3239</name>
</gene>
<organism evidence="3 4">
    <name type="scientific">Acetivibrio straminisolvens JCM 21531</name>
    <dbReference type="NCBI Taxonomy" id="1294263"/>
    <lineage>
        <taxon>Bacteria</taxon>
        <taxon>Bacillati</taxon>
        <taxon>Bacillota</taxon>
        <taxon>Clostridia</taxon>
        <taxon>Eubacteriales</taxon>
        <taxon>Oscillospiraceae</taxon>
        <taxon>Acetivibrio</taxon>
    </lineage>
</organism>
<evidence type="ECO:0000313" key="4">
    <source>
        <dbReference type="Proteomes" id="UP000019109"/>
    </source>
</evidence>
<dbReference type="EMBL" id="BAVR01000043">
    <property type="protein sequence ID" value="GAE89691.1"/>
    <property type="molecule type" value="Genomic_DNA"/>
</dbReference>
<dbReference type="AlphaFoldDB" id="W4V946"/>
<feature type="region of interest" description="Disordered" evidence="1">
    <location>
        <begin position="55"/>
        <end position="94"/>
    </location>
</feature>
<dbReference type="Proteomes" id="UP000019109">
    <property type="component" value="Unassembled WGS sequence"/>
</dbReference>
<keyword evidence="4" id="KW-1185">Reference proteome</keyword>
<dbReference type="InterPro" id="IPR011112">
    <property type="entry name" value="Rho-like_N"/>
</dbReference>
<dbReference type="Pfam" id="PF07498">
    <property type="entry name" value="Rho_N"/>
    <property type="match status" value="1"/>
</dbReference>
<accession>W4V946</accession>
<protein>
    <submittedName>
        <fullName evidence="3">Transcription termination factor Rho</fullName>
    </submittedName>
</protein>
<evidence type="ECO:0000313" key="3">
    <source>
        <dbReference type="EMBL" id="GAE89691.1"/>
    </source>
</evidence>
<dbReference type="InterPro" id="IPR036269">
    <property type="entry name" value="Rho_N_sf"/>
</dbReference>
<dbReference type="SUPFAM" id="SSF68912">
    <property type="entry name" value="Rho N-terminal domain-like"/>
    <property type="match status" value="1"/>
</dbReference>
<proteinExistence type="predicted"/>
<comment type="caution">
    <text evidence="3">The sequence shown here is derived from an EMBL/GenBank/DDBJ whole genome shotgun (WGS) entry which is preliminary data.</text>
</comment>
<dbReference type="GO" id="GO:0006353">
    <property type="term" value="P:DNA-templated transcription termination"/>
    <property type="evidence" value="ECO:0007669"/>
    <property type="project" value="InterPro"/>
</dbReference>
<dbReference type="STRING" id="1294263.JCM21531_3239"/>
<evidence type="ECO:0000256" key="1">
    <source>
        <dbReference type="SAM" id="MobiDB-lite"/>
    </source>
</evidence>
<feature type="domain" description="Rho termination factor-like N-terminal" evidence="2">
    <location>
        <begin position="5"/>
        <end position="47"/>
    </location>
</feature>
<dbReference type="SMART" id="SM00959">
    <property type="entry name" value="Rho_N"/>
    <property type="match status" value="1"/>
</dbReference>
<evidence type="ECO:0000259" key="2">
    <source>
        <dbReference type="SMART" id="SM00959"/>
    </source>
</evidence>
<reference evidence="3" key="1">
    <citation type="journal article" date="2014" name="Genome Announc.">
        <title>Draft Genome Sequence of Clostridium straminisolvens Strain JCM 21531T, Isolated from a Cellulose-Degrading Bacterial Community.</title>
        <authorList>
            <person name="Yuki M."/>
            <person name="Oshima K."/>
            <person name="Suda W."/>
            <person name="Sakamoto M."/>
            <person name="Kitamura K."/>
            <person name="Iida T."/>
            <person name="Hattori M."/>
            <person name="Ohkuma M."/>
        </authorList>
    </citation>
    <scope>NUCLEOTIDE SEQUENCE [LARGE SCALE GENOMIC DNA]</scope>
    <source>
        <strain evidence="3">JCM 21531</strain>
    </source>
</reference>
<sequence length="94" mass="11014">MEDIKLTDKTLEDLRYIAKMLGIKRVTTYKKSELIEKIYEVGKSNGIDNLQEQIANKDEKENPAENKDEQKNVKSEEQVSKEPEIPKAEELLWY</sequence>